<dbReference type="EMBL" id="JARIHO010000031">
    <property type="protein sequence ID" value="KAJ7336187.1"/>
    <property type="molecule type" value="Genomic_DNA"/>
</dbReference>
<feature type="chain" id="PRO_5042284168" evidence="2">
    <location>
        <begin position="20"/>
        <end position="205"/>
    </location>
</feature>
<reference evidence="3" key="1">
    <citation type="submission" date="2023-03" db="EMBL/GenBank/DDBJ databases">
        <title>Massive genome expansion in bonnet fungi (Mycena s.s.) driven by repeated elements and novel gene families across ecological guilds.</title>
        <authorList>
            <consortium name="Lawrence Berkeley National Laboratory"/>
            <person name="Harder C.B."/>
            <person name="Miyauchi S."/>
            <person name="Viragh M."/>
            <person name="Kuo A."/>
            <person name="Thoen E."/>
            <person name="Andreopoulos B."/>
            <person name="Lu D."/>
            <person name="Skrede I."/>
            <person name="Drula E."/>
            <person name="Henrissat B."/>
            <person name="Morin E."/>
            <person name="Kohler A."/>
            <person name="Barry K."/>
            <person name="LaButti K."/>
            <person name="Morin E."/>
            <person name="Salamov A."/>
            <person name="Lipzen A."/>
            <person name="Mereny Z."/>
            <person name="Hegedus B."/>
            <person name="Baldrian P."/>
            <person name="Stursova M."/>
            <person name="Weitz H."/>
            <person name="Taylor A."/>
            <person name="Grigoriev I.V."/>
            <person name="Nagy L.G."/>
            <person name="Martin F."/>
            <person name="Kauserud H."/>
        </authorList>
    </citation>
    <scope>NUCLEOTIDE SEQUENCE</scope>
    <source>
        <strain evidence="3">CBHHK002</strain>
    </source>
</reference>
<accession>A0AAD7EKY3</accession>
<evidence type="ECO:0000313" key="4">
    <source>
        <dbReference type="Proteomes" id="UP001218218"/>
    </source>
</evidence>
<proteinExistence type="predicted"/>
<feature type="signal peptide" evidence="2">
    <location>
        <begin position="1"/>
        <end position="19"/>
    </location>
</feature>
<keyword evidence="4" id="KW-1185">Reference proteome</keyword>
<sequence>MLSLVSITTMSAILPLVHGATMAVIADPVGVVQCLPYTFTWTVGTPPYDMSVYDAQSSELFNVVTNDTNATWTPVNGVGATADSPVEFNVLIQDGGPFSVSRSTAENITAGSIAVDSSGRCANAPALSSQTTTSATAVTAPISNSASTTFIPTTIKGASKADSGATNSVSTISSAPTNSNGVVSVDHRGSLLLGTVFGVFLVVLQ</sequence>
<feature type="compositionally biased region" description="Polar residues" evidence="1">
    <location>
        <begin position="164"/>
        <end position="179"/>
    </location>
</feature>
<feature type="region of interest" description="Disordered" evidence="1">
    <location>
        <begin position="157"/>
        <end position="179"/>
    </location>
</feature>
<evidence type="ECO:0000313" key="3">
    <source>
        <dbReference type="EMBL" id="KAJ7336187.1"/>
    </source>
</evidence>
<gene>
    <name evidence="3" type="ORF">DFH08DRAFT_878043</name>
</gene>
<evidence type="ECO:0000256" key="1">
    <source>
        <dbReference type="SAM" id="MobiDB-lite"/>
    </source>
</evidence>
<evidence type="ECO:0000256" key="2">
    <source>
        <dbReference type="SAM" id="SignalP"/>
    </source>
</evidence>
<dbReference type="Proteomes" id="UP001218218">
    <property type="component" value="Unassembled WGS sequence"/>
</dbReference>
<organism evidence="3 4">
    <name type="scientific">Mycena albidolilacea</name>
    <dbReference type="NCBI Taxonomy" id="1033008"/>
    <lineage>
        <taxon>Eukaryota</taxon>
        <taxon>Fungi</taxon>
        <taxon>Dikarya</taxon>
        <taxon>Basidiomycota</taxon>
        <taxon>Agaricomycotina</taxon>
        <taxon>Agaricomycetes</taxon>
        <taxon>Agaricomycetidae</taxon>
        <taxon>Agaricales</taxon>
        <taxon>Marasmiineae</taxon>
        <taxon>Mycenaceae</taxon>
        <taxon>Mycena</taxon>
    </lineage>
</organism>
<comment type="caution">
    <text evidence="3">The sequence shown here is derived from an EMBL/GenBank/DDBJ whole genome shotgun (WGS) entry which is preliminary data.</text>
</comment>
<dbReference type="AlphaFoldDB" id="A0AAD7EKY3"/>
<keyword evidence="2" id="KW-0732">Signal</keyword>
<protein>
    <submittedName>
        <fullName evidence="3">Uncharacterized protein</fullName>
    </submittedName>
</protein>
<name>A0AAD7EKY3_9AGAR</name>